<feature type="compositionally biased region" description="Basic and acidic residues" evidence="1">
    <location>
        <begin position="156"/>
        <end position="167"/>
    </location>
</feature>
<dbReference type="OMA" id="HMLDSQI"/>
<proteinExistence type="predicted"/>
<feature type="compositionally biased region" description="Basic and acidic residues" evidence="1">
    <location>
        <begin position="178"/>
        <end position="219"/>
    </location>
</feature>
<dbReference type="EMBL" id="CAJJDM010000136">
    <property type="protein sequence ID" value="CAD8107423.1"/>
    <property type="molecule type" value="Genomic_DNA"/>
</dbReference>
<evidence type="ECO:0000256" key="1">
    <source>
        <dbReference type="SAM" id="MobiDB-lite"/>
    </source>
</evidence>
<dbReference type="Proteomes" id="UP000688137">
    <property type="component" value="Unassembled WGS sequence"/>
</dbReference>
<dbReference type="AlphaFoldDB" id="A0A8S1PY45"/>
<evidence type="ECO:0000313" key="2">
    <source>
        <dbReference type="EMBL" id="CAD8107423.1"/>
    </source>
</evidence>
<gene>
    <name evidence="2" type="ORF">PPRIM_AZ9-3.1.T1330161</name>
</gene>
<protein>
    <submittedName>
        <fullName evidence="2">Uncharacterized protein</fullName>
    </submittedName>
</protein>
<sequence>MMSPIEVFQQMVKSDTQFVNNSTLSSFNTFKQRLSSLGFSSRTNSSFVNETLATMTTIQAPNFNYQSNQTLSKIDEWQRRQDQMVVQMSQQKQKNLYIPNYPPKQSFDLRSRFEQHNAQFLQINMSLDNKFQRSPSLIAHMLDSQIMSDLSEHPIIKSKTKDDEQKKKSNLKTSALKTAEKKSVKIEEKRKSQLETNPEKKPRASKSESKPPKTPDGKLKKQKSNSSISSSASPKKKNSKPGVESVDSFLKQSTKKKK</sequence>
<keyword evidence="3" id="KW-1185">Reference proteome</keyword>
<feature type="compositionally biased region" description="Low complexity" evidence="1">
    <location>
        <begin position="224"/>
        <end position="233"/>
    </location>
</feature>
<reference evidence="2" key="1">
    <citation type="submission" date="2021-01" db="EMBL/GenBank/DDBJ databases">
        <authorList>
            <consortium name="Genoscope - CEA"/>
            <person name="William W."/>
        </authorList>
    </citation>
    <scope>NUCLEOTIDE SEQUENCE</scope>
</reference>
<organism evidence="2 3">
    <name type="scientific">Paramecium primaurelia</name>
    <dbReference type="NCBI Taxonomy" id="5886"/>
    <lineage>
        <taxon>Eukaryota</taxon>
        <taxon>Sar</taxon>
        <taxon>Alveolata</taxon>
        <taxon>Ciliophora</taxon>
        <taxon>Intramacronucleata</taxon>
        <taxon>Oligohymenophorea</taxon>
        <taxon>Peniculida</taxon>
        <taxon>Parameciidae</taxon>
        <taxon>Paramecium</taxon>
    </lineage>
</organism>
<comment type="caution">
    <text evidence="2">The sequence shown here is derived from an EMBL/GenBank/DDBJ whole genome shotgun (WGS) entry which is preliminary data.</text>
</comment>
<feature type="region of interest" description="Disordered" evidence="1">
    <location>
        <begin position="156"/>
        <end position="258"/>
    </location>
</feature>
<evidence type="ECO:0000313" key="3">
    <source>
        <dbReference type="Proteomes" id="UP000688137"/>
    </source>
</evidence>
<accession>A0A8S1PY45</accession>
<name>A0A8S1PY45_PARPR</name>